<proteinExistence type="inferred from homology"/>
<dbReference type="PROSITE" id="PS50928">
    <property type="entry name" value="ABC_TM1"/>
    <property type="match status" value="1"/>
</dbReference>
<evidence type="ECO:0000256" key="5">
    <source>
        <dbReference type="ARBA" id="ARBA00022989"/>
    </source>
</evidence>
<protein>
    <submittedName>
        <fullName evidence="9">Carbohydrate ABC transporter permease</fullName>
    </submittedName>
</protein>
<dbReference type="InterPro" id="IPR035906">
    <property type="entry name" value="MetI-like_sf"/>
</dbReference>
<feature type="transmembrane region" description="Helical" evidence="7">
    <location>
        <begin position="256"/>
        <end position="275"/>
    </location>
</feature>
<accession>A0ABW3HUE8</accession>
<evidence type="ECO:0000256" key="6">
    <source>
        <dbReference type="ARBA" id="ARBA00023136"/>
    </source>
</evidence>
<keyword evidence="6 7" id="KW-0472">Membrane</keyword>
<dbReference type="Proteomes" id="UP001596989">
    <property type="component" value="Unassembled WGS sequence"/>
</dbReference>
<evidence type="ECO:0000313" key="9">
    <source>
        <dbReference type="EMBL" id="MFD0961111.1"/>
    </source>
</evidence>
<dbReference type="PANTHER" id="PTHR43744:SF9">
    <property type="entry name" value="POLYGALACTURONAN_RHAMNOGALACTURONAN TRANSPORT SYSTEM PERMEASE PROTEIN YTCP"/>
    <property type="match status" value="1"/>
</dbReference>
<feature type="transmembrane region" description="Helical" evidence="7">
    <location>
        <begin position="75"/>
        <end position="96"/>
    </location>
</feature>
<comment type="caution">
    <text evidence="9">The sequence shown here is derived from an EMBL/GenBank/DDBJ whole genome shotgun (WGS) entry which is preliminary data.</text>
</comment>
<dbReference type="InterPro" id="IPR000515">
    <property type="entry name" value="MetI-like"/>
</dbReference>
<dbReference type="PANTHER" id="PTHR43744">
    <property type="entry name" value="ABC TRANSPORTER PERMEASE PROTEIN MG189-RELATED-RELATED"/>
    <property type="match status" value="1"/>
</dbReference>
<sequence>MPTYKSERLFLFINSMCILGISLTMLLPMFHLLSVSLSSSQYISLNEVFLLPKGFNLNAYEYIASQNRIWRSMGVSIYITVVGTLVSLLITTTMSYALSRSYMPARSLILKLVLITFIFSIPLIPFFLVVRDFGFLNSLWSLIIPAASGAYYVIIMKTFFQGLSAELFDAGRIDGCNEFVMFARIAVPMSIPVIATIGLFHAVYQWNSYFYAIIFIRDSSLYPIQMLVREIVILENLQSNLSNFGSMNELTLPDQIKSSVILFATLPILIVYPFIQKYFVKGAMLGSIKE</sequence>
<evidence type="ECO:0000313" key="10">
    <source>
        <dbReference type="Proteomes" id="UP001596989"/>
    </source>
</evidence>
<comment type="subcellular location">
    <subcellularLocation>
        <location evidence="1 7">Cell membrane</location>
        <topology evidence="1 7">Multi-pass membrane protein</topology>
    </subcellularLocation>
</comment>
<keyword evidence="3" id="KW-1003">Cell membrane</keyword>
<organism evidence="9 10">
    <name type="scientific">Paenibacillus chungangensis</name>
    <dbReference type="NCBI Taxonomy" id="696535"/>
    <lineage>
        <taxon>Bacteria</taxon>
        <taxon>Bacillati</taxon>
        <taxon>Bacillota</taxon>
        <taxon>Bacilli</taxon>
        <taxon>Bacillales</taxon>
        <taxon>Paenibacillaceae</taxon>
        <taxon>Paenibacillus</taxon>
    </lineage>
</organism>
<evidence type="ECO:0000256" key="1">
    <source>
        <dbReference type="ARBA" id="ARBA00004651"/>
    </source>
</evidence>
<feature type="transmembrane region" description="Helical" evidence="7">
    <location>
        <begin position="9"/>
        <end position="30"/>
    </location>
</feature>
<dbReference type="RefSeq" id="WP_377566369.1">
    <property type="nucleotide sequence ID" value="NZ_JBHTJZ010000033.1"/>
</dbReference>
<evidence type="ECO:0000256" key="4">
    <source>
        <dbReference type="ARBA" id="ARBA00022692"/>
    </source>
</evidence>
<dbReference type="Gene3D" id="1.10.3720.10">
    <property type="entry name" value="MetI-like"/>
    <property type="match status" value="1"/>
</dbReference>
<keyword evidence="5 7" id="KW-1133">Transmembrane helix</keyword>
<evidence type="ECO:0000256" key="7">
    <source>
        <dbReference type="RuleBase" id="RU363032"/>
    </source>
</evidence>
<keyword evidence="2 7" id="KW-0813">Transport</keyword>
<feature type="transmembrane region" description="Helical" evidence="7">
    <location>
        <begin position="140"/>
        <end position="160"/>
    </location>
</feature>
<comment type="similarity">
    <text evidence="7">Belongs to the binding-protein-dependent transport system permease family.</text>
</comment>
<dbReference type="CDD" id="cd06261">
    <property type="entry name" value="TM_PBP2"/>
    <property type="match status" value="1"/>
</dbReference>
<reference evidence="10" key="1">
    <citation type="journal article" date="2019" name="Int. J. Syst. Evol. Microbiol.">
        <title>The Global Catalogue of Microorganisms (GCM) 10K type strain sequencing project: providing services to taxonomists for standard genome sequencing and annotation.</title>
        <authorList>
            <consortium name="The Broad Institute Genomics Platform"/>
            <consortium name="The Broad Institute Genome Sequencing Center for Infectious Disease"/>
            <person name="Wu L."/>
            <person name="Ma J."/>
        </authorList>
    </citation>
    <scope>NUCLEOTIDE SEQUENCE [LARGE SCALE GENOMIC DNA]</scope>
    <source>
        <strain evidence="10">CCUG 59129</strain>
    </source>
</reference>
<evidence type="ECO:0000256" key="2">
    <source>
        <dbReference type="ARBA" id="ARBA00022448"/>
    </source>
</evidence>
<feature type="transmembrane region" description="Helical" evidence="7">
    <location>
        <begin position="181"/>
        <end position="204"/>
    </location>
</feature>
<name>A0ABW3HUE8_9BACL</name>
<dbReference type="EMBL" id="JBHTJZ010000033">
    <property type="protein sequence ID" value="MFD0961111.1"/>
    <property type="molecule type" value="Genomic_DNA"/>
</dbReference>
<dbReference type="SUPFAM" id="SSF161098">
    <property type="entry name" value="MetI-like"/>
    <property type="match status" value="1"/>
</dbReference>
<feature type="transmembrane region" description="Helical" evidence="7">
    <location>
        <begin position="108"/>
        <end position="128"/>
    </location>
</feature>
<evidence type="ECO:0000259" key="8">
    <source>
        <dbReference type="PROSITE" id="PS50928"/>
    </source>
</evidence>
<evidence type="ECO:0000256" key="3">
    <source>
        <dbReference type="ARBA" id="ARBA00022475"/>
    </source>
</evidence>
<keyword evidence="10" id="KW-1185">Reference proteome</keyword>
<keyword evidence="4 7" id="KW-0812">Transmembrane</keyword>
<feature type="domain" description="ABC transmembrane type-1" evidence="8">
    <location>
        <begin position="73"/>
        <end position="273"/>
    </location>
</feature>
<gene>
    <name evidence="9" type="ORF">ACFQ2I_17320</name>
</gene>
<dbReference type="Pfam" id="PF00528">
    <property type="entry name" value="BPD_transp_1"/>
    <property type="match status" value="1"/>
</dbReference>